<reference evidence="2" key="2">
    <citation type="journal article" date="2024" name="Plant">
        <title>Genomic evolution and insights into agronomic trait innovations of Sesamum species.</title>
        <authorList>
            <person name="Miao H."/>
            <person name="Wang L."/>
            <person name="Qu L."/>
            <person name="Liu H."/>
            <person name="Sun Y."/>
            <person name="Le M."/>
            <person name="Wang Q."/>
            <person name="Wei S."/>
            <person name="Zheng Y."/>
            <person name="Lin W."/>
            <person name="Duan Y."/>
            <person name="Cao H."/>
            <person name="Xiong S."/>
            <person name="Wang X."/>
            <person name="Wei L."/>
            <person name="Li C."/>
            <person name="Ma Q."/>
            <person name="Ju M."/>
            <person name="Zhao R."/>
            <person name="Li G."/>
            <person name="Mu C."/>
            <person name="Tian Q."/>
            <person name="Mei H."/>
            <person name="Zhang T."/>
            <person name="Gao T."/>
            <person name="Zhang H."/>
        </authorList>
    </citation>
    <scope>NUCLEOTIDE SEQUENCE</scope>
    <source>
        <strain evidence="2">3651</strain>
    </source>
</reference>
<reference evidence="2" key="1">
    <citation type="submission" date="2020-06" db="EMBL/GenBank/DDBJ databases">
        <authorList>
            <person name="Li T."/>
            <person name="Hu X."/>
            <person name="Zhang T."/>
            <person name="Song X."/>
            <person name="Zhang H."/>
            <person name="Dai N."/>
            <person name="Sheng W."/>
            <person name="Hou X."/>
            <person name="Wei L."/>
        </authorList>
    </citation>
    <scope>NUCLEOTIDE SEQUENCE</scope>
    <source>
        <strain evidence="2">3651</strain>
        <tissue evidence="2">Leaf</tissue>
    </source>
</reference>
<evidence type="ECO:0000313" key="2">
    <source>
        <dbReference type="EMBL" id="KAK4437437.1"/>
    </source>
</evidence>
<proteinExistence type="predicted"/>
<dbReference type="Proteomes" id="UP001293254">
    <property type="component" value="Unassembled WGS sequence"/>
</dbReference>
<gene>
    <name evidence="2" type="ORF">Salat_0077600</name>
</gene>
<dbReference type="EMBL" id="JACGWO010000001">
    <property type="protein sequence ID" value="KAK4437437.1"/>
    <property type="molecule type" value="Genomic_DNA"/>
</dbReference>
<protein>
    <submittedName>
        <fullName evidence="2">Uncharacterized protein</fullName>
    </submittedName>
</protein>
<comment type="caution">
    <text evidence="2">The sequence shown here is derived from an EMBL/GenBank/DDBJ whole genome shotgun (WGS) entry which is preliminary data.</text>
</comment>
<dbReference type="AlphaFoldDB" id="A0AAE1YWK7"/>
<evidence type="ECO:0000256" key="1">
    <source>
        <dbReference type="SAM" id="MobiDB-lite"/>
    </source>
</evidence>
<accession>A0AAE1YWK7</accession>
<organism evidence="2 3">
    <name type="scientific">Sesamum alatum</name>
    <dbReference type="NCBI Taxonomy" id="300844"/>
    <lineage>
        <taxon>Eukaryota</taxon>
        <taxon>Viridiplantae</taxon>
        <taxon>Streptophyta</taxon>
        <taxon>Embryophyta</taxon>
        <taxon>Tracheophyta</taxon>
        <taxon>Spermatophyta</taxon>
        <taxon>Magnoliopsida</taxon>
        <taxon>eudicotyledons</taxon>
        <taxon>Gunneridae</taxon>
        <taxon>Pentapetalae</taxon>
        <taxon>asterids</taxon>
        <taxon>lamiids</taxon>
        <taxon>Lamiales</taxon>
        <taxon>Pedaliaceae</taxon>
        <taxon>Sesamum</taxon>
    </lineage>
</organism>
<sequence length="125" mass="13995">MYEYNHAERRTGLSKKEIIEPIFPSGNGDSSSYEYSSSAFNRKESFLAHNQSLKAAQKHAISREKVSARLKSTLRRSHCIPEARSIGPDKPQFSASSAPRMPTPSTRSKKNRIPCNKLLIFSNPG</sequence>
<keyword evidence="3" id="KW-1185">Reference proteome</keyword>
<name>A0AAE1YWK7_9LAMI</name>
<feature type="region of interest" description="Disordered" evidence="1">
    <location>
        <begin position="80"/>
        <end position="114"/>
    </location>
</feature>
<evidence type="ECO:0000313" key="3">
    <source>
        <dbReference type="Proteomes" id="UP001293254"/>
    </source>
</evidence>